<dbReference type="OrthoDB" id="9801223at2"/>
<dbReference type="Proteomes" id="UP000305238">
    <property type="component" value="Unassembled WGS sequence"/>
</dbReference>
<gene>
    <name evidence="2" type="ORF">ETD96_25290</name>
</gene>
<dbReference type="RefSeq" id="WP_138638976.1">
    <property type="nucleotide sequence ID" value="NZ_VCKZ01000205.1"/>
</dbReference>
<dbReference type="InterPro" id="IPR052353">
    <property type="entry name" value="Benzoxazolinone_Detox_Enz"/>
</dbReference>
<evidence type="ECO:0000313" key="2">
    <source>
        <dbReference type="EMBL" id="TMR34426.1"/>
    </source>
</evidence>
<organism evidence="2 3">
    <name type="scientific">Actinomadura geliboluensis</name>
    <dbReference type="NCBI Taxonomy" id="882440"/>
    <lineage>
        <taxon>Bacteria</taxon>
        <taxon>Bacillati</taxon>
        <taxon>Actinomycetota</taxon>
        <taxon>Actinomycetes</taxon>
        <taxon>Streptosporangiales</taxon>
        <taxon>Thermomonosporaceae</taxon>
        <taxon>Actinomadura</taxon>
    </lineage>
</organism>
<dbReference type="PROSITE" id="PS51340">
    <property type="entry name" value="MOSC"/>
    <property type="match status" value="1"/>
</dbReference>
<dbReference type="InterPro" id="IPR005302">
    <property type="entry name" value="MoCF_Sase_C"/>
</dbReference>
<dbReference type="GO" id="GO:0003824">
    <property type="term" value="F:catalytic activity"/>
    <property type="evidence" value="ECO:0007669"/>
    <property type="project" value="InterPro"/>
</dbReference>
<dbReference type="Gene3D" id="2.40.33.20">
    <property type="entry name" value="PK beta-barrel domain-like"/>
    <property type="match status" value="1"/>
</dbReference>
<keyword evidence="3" id="KW-1185">Reference proteome</keyword>
<name>A0A5S4GNA6_9ACTN</name>
<evidence type="ECO:0000313" key="3">
    <source>
        <dbReference type="Proteomes" id="UP000305238"/>
    </source>
</evidence>
<evidence type="ECO:0000259" key="1">
    <source>
        <dbReference type="PROSITE" id="PS51340"/>
    </source>
</evidence>
<dbReference type="PANTHER" id="PTHR30212">
    <property type="entry name" value="PROTEIN YIIM"/>
    <property type="match status" value="1"/>
</dbReference>
<dbReference type="AlphaFoldDB" id="A0A5S4GNA6"/>
<feature type="domain" description="MOSC" evidence="1">
    <location>
        <begin position="27"/>
        <end position="170"/>
    </location>
</feature>
<proteinExistence type="predicted"/>
<protein>
    <submittedName>
        <fullName evidence="2">MOSC domain-containing protein</fullName>
    </submittedName>
</protein>
<dbReference type="PANTHER" id="PTHR30212:SF2">
    <property type="entry name" value="PROTEIN YIIM"/>
    <property type="match status" value="1"/>
</dbReference>
<accession>A0A5S4GNA6</accession>
<dbReference type="GO" id="GO:0030170">
    <property type="term" value="F:pyridoxal phosphate binding"/>
    <property type="evidence" value="ECO:0007669"/>
    <property type="project" value="InterPro"/>
</dbReference>
<reference evidence="2 3" key="1">
    <citation type="submission" date="2019-05" db="EMBL/GenBank/DDBJ databases">
        <title>Draft genome sequence of Actinomadura geliboluensis A8036.</title>
        <authorList>
            <person name="Saricaoglu S."/>
            <person name="Isik K."/>
        </authorList>
    </citation>
    <scope>NUCLEOTIDE SEQUENCE [LARGE SCALE GENOMIC DNA]</scope>
    <source>
        <strain evidence="2 3">A8036</strain>
    </source>
</reference>
<dbReference type="Pfam" id="PF03473">
    <property type="entry name" value="MOSC"/>
    <property type="match status" value="1"/>
</dbReference>
<comment type="caution">
    <text evidence="2">The sequence shown here is derived from an EMBL/GenBank/DDBJ whole genome shotgun (WGS) entry which is preliminary data.</text>
</comment>
<dbReference type="EMBL" id="VCKZ01000205">
    <property type="protein sequence ID" value="TMR34426.1"/>
    <property type="molecule type" value="Genomic_DNA"/>
</dbReference>
<dbReference type="GO" id="GO:0030151">
    <property type="term" value="F:molybdenum ion binding"/>
    <property type="evidence" value="ECO:0007669"/>
    <property type="project" value="InterPro"/>
</dbReference>
<dbReference type="InterPro" id="IPR011037">
    <property type="entry name" value="Pyrv_Knase-like_insert_dom_sf"/>
</dbReference>
<sequence length="218" mass="23540">MKLLSVNIGHPRLNPSKRSRLTGIDKRPVDGPVAVAAPATEGTGAVGLAGDRVHDVRGHGGADQAVYAYAREDLDFWQDELGRPLPNGVFGENLTTAGIDVNGALIGERWRVGRSLLLEVSCPRIPCATFQGWMDEAGWIKRFTRAAMPGAYLRVVEPGEIRAGDLVERVRRPCHDVTAAVAFRALTADPGLLSLLVAVEELPSYVRDVARRRSAAGR</sequence>
<dbReference type="SUPFAM" id="SSF50800">
    <property type="entry name" value="PK beta-barrel domain-like"/>
    <property type="match status" value="1"/>
</dbReference>